<dbReference type="AlphaFoldDB" id="A0A447N3Z9"/>
<dbReference type="GO" id="GO:0008866">
    <property type="term" value="F:fructuronate reductase activity"/>
    <property type="evidence" value="ECO:0007669"/>
    <property type="project" value="TreeGrafter"/>
</dbReference>
<dbReference type="EMBL" id="LR134140">
    <property type="protein sequence ID" value="VDZ98010.1"/>
    <property type="molecule type" value="Genomic_DNA"/>
</dbReference>
<dbReference type="EC" id="1.1.1.-" evidence="3"/>
<dbReference type="SUPFAM" id="SSF48179">
    <property type="entry name" value="6-phosphogluconate dehydrogenase C-terminal domain-like"/>
    <property type="match status" value="1"/>
</dbReference>
<evidence type="ECO:0000313" key="3">
    <source>
        <dbReference type="EMBL" id="VDZ98010.1"/>
    </source>
</evidence>
<dbReference type="InterPro" id="IPR008927">
    <property type="entry name" value="6-PGluconate_DH-like_C_sf"/>
</dbReference>
<dbReference type="InterPro" id="IPR013328">
    <property type="entry name" value="6PGD_dom2"/>
</dbReference>
<dbReference type="Proteomes" id="UP000282086">
    <property type="component" value="Chromosome"/>
</dbReference>
<dbReference type="FunFam" id="1.10.1040.10:FF:000020">
    <property type="entry name" value="D-mannonate oxidoreductase, NAD-binding"/>
    <property type="match status" value="1"/>
</dbReference>
<dbReference type="Pfam" id="PF08125">
    <property type="entry name" value="Mannitol_dh_C"/>
    <property type="match status" value="1"/>
</dbReference>
<dbReference type="PANTHER" id="PTHR43362">
    <property type="entry name" value="MANNITOL DEHYDROGENASE DSF1-RELATED"/>
    <property type="match status" value="1"/>
</dbReference>
<dbReference type="Gene3D" id="1.10.1040.10">
    <property type="entry name" value="N-(1-d-carboxylethyl)-l-norvaline Dehydrogenase, domain 2"/>
    <property type="match status" value="1"/>
</dbReference>
<dbReference type="InterPro" id="IPR050988">
    <property type="entry name" value="Mannitol_DH/Oxidoreductase"/>
</dbReference>
<gene>
    <name evidence="3" type="primary">uxuB_1</name>
    <name evidence="3" type="ORF">NCTC129_04257</name>
</gene>
<organism evidence="3 4">
    <name type="scientific">Salmonella enterica I</name>
    <dbReference type="NCBI Taxonomy" id="59201"/>
    <lineage>
        <taxon>Bacteria</taxon>
        <taxon>Pseudomonadati</taxon>
        <taxon>Pseudomonadota</taxon>
        <taxon>Gammaproteobacteria</taxon>
        <taxon>Enterobacterales</taxon>
        <taxon>Enterobacteriaceae</taxon>
        <taxon>Salmonella</taxon>
    </lineage>
</organism>
<reference evidence="3 4" key="1">
    <citation type="submission" date="2018-12" db="EMBL/GenBank/DDBJ databases">
        <authorList>
            <consortium name="Pathogen Informatics"/>
        </authorList>
    </citation>
    <scope>NUCLEOTIDE SEQUENCE [LARGE SCALE GENOMIC DNA]</scope>
    <source>
        <strain evidence="3 4">NCTC129</strain>
    </source>
</reference>
<dbReference type="InterPro" id="IPR013118">
    <property type="entry name" value="Mannitol_DH_C"/>
</dbReference>
<keyword evidence="1 3" id="KW-0560">Oxidoreductase</keyword>
<evidence type="ECO:0000313" key="4">
    <source>
        <dbReference type="Proteomes" id="UP000282086"/>
    </source>
</evidence>
<name>A0A447N3Z9_SALET</name>
<evidence type="ECO:0000256" key="1">
    <source>
        <dbReference type="ARBA" id="ARBA00023002"/>
    </source>
</evidence>
<feature type="domain" description="Mannitol dehydrogenase C-terminal" evidence="2">
    <location>
        <begin position="1"/>
        <end position="158"/>
    </location>
</feature>
<proteinExistence type="predicted"/>
<protein>
    <submittedName>
        <fullName evidence="3">D-mannonate oxidoreductase</fullName>
        <ecNumber evidence="3">1.1.1.-</ecNumber>
    </submittedName>
</protein>
<dbReference type="GO" id="GO:0042840">
    <property type="term" value="P:D-glucuronate catabolic process"/>
    <property type="evidence" value="ECO:0007669"/>
    <property type="project" value="TreeGrafter"/>
</dbReference>
<dbReference type="PANTHER" id="PTHR43362:SF7">
    <property type="entry name" value="D-MANNONATE OXIDOREDUCTASE"/>
    <property type="match status" value="1"/>
</dbReference>
<sequence>MTNPAYRRAALALMLDEQAPTLSMPEGTDLEGYANLLIARFTNPSLKHRTWQIAMDGSQKLPQRLLDPVRLHLQQGDDYRRLTLGVAGWMRYVGGVDEQGKTIDIVDPLLAQYQAIHQQYQTPEERVRGLLAIESIFGNDLPKNHEFVQAVTDAYQQLLQNGAKATVEALAK</sequence>
<evidence type="ECO:0000259" key="2">
    <source>
        <dbReference type="Pfam" id="PF08125"/>
    </source>
</evidence>
<accession>A0A447N3Z9</accession>